<feature type="chain" id="PRO_5015083487" description="Tyrosinase copper-binding domain-containing protein" evidence="3">
    <location>
        <begin position="21"/>
        <end position="382"/>
    </location>
</feature>
<dbReference type="GO" id="GO:0046872">
    <property type="term" value="F:metal ion binding"/>
    <property type="evidence" value="ECO:0007669"/>
    <property type="project" value="UniProtKB-KW"/>
</dbReference>
<dbReference type="Gene3D" id="1.10.1280.10">
    <property type="entry name" value="Di-copper center containing domain from catechol oxidase"/>
    <property type="match status" value="1"/>
</dbReference>
<gene>
    <name evidence="5" type="ORF">PCANC_24652</name>
    <name evidence="7" type="ORF">PCASD_16305</name>
    <name evidence="6" type="ORF">PCASD_19522</name>
</gene>
<evidence type="ECO:0000313" key="9">
    <source>
        <dbReference type="Proteomes" id="UP000235392"/>
    </source>
</evidence>
<dbReference type="PANTHER" id="PTHR11474:SF126">
    <property type="entry name" value="TYROSINASE-LIKE PROTEIN TYR-1-RELATED"/>
    <property type="match status" value="1"/>
</dbReference>
<dbReference type="Proteomes" id="UP000235392">
    <property type="component" value="Unassembled WGS sequence"/>
</dbReference>
<dbReference type="STRING" id="200324.A0A2N5S5U9"/>
<keyword evidence="2" id="KW-0186">Copper</keyword>
<evidence type="ECO:0000259" key="4">
    <source>
        <dbReference type="PROSITE" id="PS00497"/>
    </source>
</evidence>
<dbReference type="InterPro" id="IPR050316">
    <property type="entry name" value="Tyrosinase/Hemocyanin"/>
</dbReference>
<dbReference type="Proteomes" id="UP000235388">
    <property type="component" value="Unassembled WGS sequence"/>
</dbReference>
<dbReference type="AlphaFoldDB" id="A0A2N5S5U9"/>
<dbReference type="PROSITE" id="PS00497">
    <property type="entry name" value="TYROSINASE_1"/>
    <property type="match status" value="1"/>
</dbReference>
<evidence type="ECO:0000313" key="8">
    <source>
        <dbReference type="Proteomes" id="UP000235388"/>
    </source>
</evidence>
<accession>A0A2N5S5U9</accession>
<name>A0A2N5S5U9_9BASI</name>
<dbReference type="InterPro" id="IPR008922">
    <property type="entry name" value="Di-copper_centre_dom_sf"/>
</dbReference>
<sequence length="382" mass="43914">MVYFVDLIILSLSFFTLSLSSSIRKRADRLQVRPHPIKLKATPDLPSSPAPAPSYSPACRSVPVRREWRALSYDEQADYIRSVKCLARLPSKLLGPSYRRWDDFEYVHCEMRGRVHARALFLPWHRWFLVLYERALQDECNLKGTLPYWNWTLDYQNITQSPIWSSDPIIGFGSNGSFFGPGSDPDDLDAGVVTDGAFARFPIYYPDRLMLQRNFQLKAPWAVDGYYLGNQWYNPNNMDIVMSQPNYSAFIMHLEGNYQQPDGTVLPAPHSIIHTLLGGDMPNLAYSANDVCGFNDESANDLVIGKLTASLCRTFYCHHVRIDQLWFLWQMQDPTNRLYQFMPVGGFPANLDEELDYMGLAPKIKIRDVMNPLVPPLCYNYQ</sequence>
<comment type="caution">
    <text evidence="5">The sequence shown here is derived from an EMBL/GenBank/DDBJ whole genome shotgun (WGS) entry which is preliminary data.</text>
</comment>
<keyword evidence="3" id="KW-0732">Signal</keyword>
<organism evidence="5 8">
    <name type="scientific">Puccinia coronata f. sp. avenae</name>
    <dbReference type="NCBI Taxonomy" id="200324"/>
    <lineage>
        <taxon>Eukaryota</taxon>
        <taxon>Fungi</taxon>
        <taxon>Dikarya</taxon>
        <taxon>Basidiomycota</taxon>
        <taxon>Pucciniomycotina</taxon>
        <taxon>Pucciniomycetes</taxon>
        <taxon>Pucciniales</taxon>
        <taxon>Pucciniaceae</taxon>
        <taxon>Puccinia</taxon>
    </lineage>
</organism>
<keyword evidence="8" id="KW-1185">Reference proteome</keyword>
<dbReference type="PANTHER" id="PTHR11474">
    <property type="entry name" value="TYROSINASE FAMILY MEMBER"/>
    <property type="match status" value="1"/>
</dbReference>
<evidence type="ECO:0000313" key="5">
    <source>
        <dbReference type="EMBL" id="PLW08620.1"/>
    </source>
</evidence>
<proteinExistence type="predicted"/>
<evidence type="ECO:0000313" key="7">
    <source>
        <dbReference type="EMBL" id="PLW36068.1"/>
    </source>
</evidence>
<dbReference type="EMBL" id="PGCI01000166">
    <property type="protein sequence ID" value="PLW36068.1"/>
    <property type="molecule type" value="Genomic_DNA"/>
</dbReference>
<evidence type="ECO:0000256" key="1">
    <source>
        <dbReference type="ARBA" id="ARBA00022723"/>
    </source>
</evidence>
<feature type="domain" description="Tyrosinase copper-binding" evidence="4">
    <location>
        <begin position="116"/>
        <end position="133"/>
    </location>
</feature>
<dbReference type="EMBL" id="PGCI01000732">
    <property type="protein sequence ID" value="PLW18471.1"/>
    <property type="molecule type" value="Genomic_DNA"/>
</dbReference>
<dbReference type="EMBL" id="PGCJ01001150">
    <property type="protein sequence ID" value="PLW08620.1"/>
    <property type="molecule type" value="Genomic_DNA"/>
</dbReference>
<reference evidence="8 9" key="1">
    <citation type="submission" date="2017-11" db="EMBL/GenBank/DDBJ databases">
        <title>De novo assembly and phasing of dikaryotic genomes from two isolates of Puccinia coronata f. sp. avenae, the causal agent of oat crown rust.</title>
        <authorList>
            <person name="Miller M.E."/>
            <person name="Zhang Y."/>
            <person name="Omidvar V."/>
            <person name="Sperschneider J."/>
            <person name="Schwessinger B."/>
            <person name="Raley C."/>
            <person name="Palmer J.M."/>
            <person name="Garnica D."/>
            <person name="Upadhyaya N."/>
            <person name="Rathjen J."/>
            <person name="Taylor J.M."/>
            <person name="Park R.F."/>
            <person name="Dodds P.N."/>
            <person name="Hirsch C.D."/>
            <person name="Kianian S.F."/>
            <person name="Figueroa M."/>
        </authorList>
    </citation>
    <scope>NUCLEOTIDE SEQUENCE [LARGE SCALE GENOMIC DNA]</scope>
    <source>
        <strain evidence="5">12NC29</strain>
        <strain evidence="6">12SD80</strain>
    </source>
</reference>
<evidence type="ECO:0000256" key="3">
    <source>
        <dbReference type="SAM" id="SignalP"/>
    </source>
</evidence>
<dbReference type="InterPro" id="IPR002227">
    <property type="entry name" value="Tyrosinase_Cu-bd"/>
</dbReference>
<dbReference type="SUPFAM" id="SSF48056">
    <property type="entry name" value="Di-copper centre-containing domain"/>
    <property type="match status" value="1"/>
</dbReference>
<dbReference type="PRINTS" id="PR00092">
    <property type="entry name" value="TYROSINASE"/>
</dbReference>
<protein>
    <recommendedName>
        <fullName evidence="4">Tyrosinase copper-binding domain-containing protein</fullName>
    </recommendedName>
</protein>
<dbReference type="OrthoDB" id="6132182at2759"/>
<keyword evidence="1" id="KW-0479">Metal-binding</keyword>
<dbReference type="GO" id="GO:0016491">
    <property type="term" value="F:oxidoreductase activity"/>
    <property type="evidence" value="ECO:0007669"/>
    <property type="project" value="InterPro"/>
</dbReference>
<evidence type="ECO:0000256" key="2">
    <source>
        <dbReference type="ARBA" id="ARBA00023008"/>
    </source>
</evidence>
<feature type="signal peptide" evidence="3">
    <location>
        <begin position="1"/>
        <end position="20"/>
    </location>
</feature>
<dbReference type="Pfam" id="PF00264">
    <property type="entry name" value="Tyrosinase"/>
    <property type="match status" value="1"/>
</dbReference>
<evidence type="ECO:0000313" key="6">
    <source>
        <dbReference type="EMBL" id="PLW18471.1"/>
    </source>
</evidence>